<gene>
    <name evidence="3" type="ORF">ACFYKX_14390</name>
</gene>
<comment type="caution">
    <text evidence="3">The sequence shown here is derived from an EMBL/GenBank/DDBJ whole genome shotgun (WGS) entry which is preliminary data.</text>
</comment>
<dbReference type="SUPFAM" id="SSF49373">
    <property type="entry name" value="Invasin/intimin cell-adhesion fragments"/>
    <property type="match status" value="1"/>
</dbReference>
<dbReference type="EMBL" id="JBIACK010000007">
    <property type="protein sequence ID" value="MFE8701785.1"/>
    <property type="molecule type" value="Genomic_DNA"/>
</dbReference>
<evidence type="ECO:0000259" key="2">
    <source>
        <dbReference type="Pfam" id="PF22359"/>
    </source>
</evidence>
<dbReference type="Pfam" id="PF22359">
    <property type="entry name" value="Big-like"/>
    <property type="match status" value="1"/>
</dbReference>
<organism evidence="3 4">
    <name type="scientific">Cytobacillus spartinae</name>
    <dbReference type="NCBI Taxonomy" id="3299023"/>
    <lineage>
        <taxon>Bacteria</taxon>
        <taxon>Bacillati</taxon>
        <taxon>Bacillota</taxon>
        <taxon>Bacilli</taxon>
        <taxon>Bacillales</taxon>
        <taxon>Bacillaceae</taxon>
        <taxon>Cytobacillus</taxon>
    </lineage>
</organism>
<dbReference type="Proteomes" id="UP001601059">
    <property type="component" value="Unassembled WGS sequence"/>
</dbReference>
<dbReference type="Gene3D" id="2.60.40.1080">
    <property type="match status" value="1"/>
</dbReference>
<accession>A0ABW6KC21</accession>
<feature type="domain" description="SbsC C-terminal" evidence="1">
    <location>
        <begin position="53"/>
        <end position="180"/>
    </location>
</feature>
<evidence type="ECO:0000313" key="4">
    <source>
        <dbReference type="Proteomes" id="UP001601059"/>
    </source>
</evidence>
<keyword evidence="4" id="KW-1185">Reference proteome</keyword>
<dbReference type="InterPro" id="IPR008964">
    <property type="entry name" value="Invasin/intimin_cell_adhesion"/>
</dbReference>
<proteinExistence type="predicted"/>
<protein>
    <recommendedName>
        <fullName evidence="5">SbsC C-terminal domain-containing protein</fullName>
    </recommendedName>
</protein>
<dbReference type="Pfam" id="PF18058">
    <property type="entry name" value="SbsC_C"/>
    <property type="match status" value="1"/>
</dbReference>
<evidence type="ECO:0000259" key="1">
    <source>
        <dbReference type="Pfam" id="PF18058"/>
    </source>
</evidence>
<dbReference type="InterPro" id="IPR054604">
    <property type="entry name" value="SbsC_Big-like"/>
</dbReference>
<reference evidence="3 4" key="1">
    <citation type="submission" date="2024-08" db="EMBL/GenBank/DDBJ databases">
        <title>Two novel Cytobacillus novel species.</title>
        <authorList>
            <person name="Liu G."/>
        </authorList>
    </citation>
    <scope>NUCLEOTIDE SEQUENCE [LARGE SCALE GENOMIC DNA]</scope>
    <source>
        <strain evidence="3 4">FJAT-54145</strain>
    </source>
</reference>
<name>A0ABW6KC21_9BACI</name>
<dbReference type="Gene3D" id="1.20.58.790">
    <property type="match status" value="1"/>
</dbReference>
<sequence length="448" mass="49694">MNKHLKKAIKLATITSIAASAVIAVNPTLSEAASTAETLVLKAEANKVPLIRAISVDYYADAVKQPWTEYNKAKKDYAAAKSAVNKLSGKQKEVLNARLDIVKLWIDRTAVYIDSITSGKKLIVAQEAMEKYLTEGKMAEATKAYHALSYEIKKQAAFLYRVYGQSTRQAILETYKLPAETAKNDAIYPVSIHIELGRLEAAIDNGNDAKMEQHMANIEDWFQYIEDPELFEVLGSRYDQVLSLYFPVIEEVAVYEGSLIPTEFPWLNAFDLFGFYDADGYEVYPDPTEYGFIVKDDKGFFNEDGSFTSAYEENGLTETGTVNIQLIDSTTNEVIIEHTFDIVDGNQIYYLEDGKLVDAQGADAEALTLGQTYQFVPTEAGTLNGWYVVGDLGQDISLADFEGITFDSLDPSVFTVDANGVVTPVAAGESELVVTWNDFETWITVIVE</sequence>
<evidence type="ECO:0008006" key="5">
    <source>
        <dbReference type="Google" id="ProtNLM"/>
    </source>
</evidence>
<evidence type="ECO:0000313" key="3">
    <source>
        <dbReference type="EMBL" id="MFE8701785.1"/>
    </source>
</evidence>
<feature type="domain" description="Surface layer protein bacterial Ig-like" evidence="2">
    <location>
        <begin position="404"/>
        <end position="443"/>
    </location>
</feature>
<dbReference type="InterPro" id="IPR041378">
    <property type="entry name" value="S-layer_SbsC_C"/>
</dbReference>
<dbReference type="Gene3D" id="1.20.58.780">
    <property type="match status" value="1"/>
</dbReference>
<dbReference type="RefSeq" id="WP_389361754.1">
    <property type="nucleotide sequence ID" value="NZ_JBIACK010000007.1"/>
</dbReference>